<dbReference type="KEGG" id="pmet:G4Y79_02375"/>
<reference evidence="6 7" key="1">
    <citation type="submission" date="2020-02" db="EMBL/GenBank/DDBJ databases">
        <authorList>
            <person name="Zheng R.K."/>
            <person name="Sun C.M."/>
        </authorList>
    </citation>
    <scope>NUCLEOTIDE SEQUENCE [LARGE SCALE GENOMIC DNA]</scope>
    <source>
        <strain evidence="7">rifampicinis</strain>
    </source>
</reference>
<evidence type="ECO:0000256" key="4">
    <source>
        <dbReference type="ARBA" id="ARBA00023033"/>
    </source>
</evidence>
<evidence type="ECO:0000259" key="5">
    <source>
        <dbReference type="Pfam" id="PF00296"/>
    </source>
</evidence>
<dbReference type="Gene3D" id="3.20.20.30">
    <property type="entry name" value="Luciferase-like domain"/>
    <property type="match status" value="1"/>
</dbReference>
<dbReference type="AlphaFoldDB" id="A0A7S8EA78"/>
<dbReference type="SUPFAM" id="SSF51679">
    <property type="entry name" value="Bacterial luciferase-like"/>
    <property type="match status" value="1"/>
</dbReference>
<protein>
    <submittedName>
        <fullName evidence="6">LLM class F420-dependent oxidoreductase</fullName>
    </submittedName>
</protein>
<sequence>MHISLQLPTFDYDDIGGSVARIARTADDAGFYSMWVMDHFFQLGGDLLGPPENNMLEAYTTLGYIAAATERMKLGTLVTGVIYRNPAMLAKIISTLDVLSGGRAYLGIGAAWYEREANALGFTYPSTKERFEWLEEALQIVHQMWDEGNNGPYEGKHFQLKETMNHPQPISQPHPPIMIGGMGEQKTLRMVAQYADATNLFARAGLDVLKHKLDVLRQHCEDVGRNYDDIEKTCLATAFDGDLQTPESLVKLCQDLRGIGIEHVIFNMPHPETIKPLETISEQVIPAVSDL</sequence>
<keyword evidence="2" id="KW-0288">FMN</keyword>
<proteinExistence type="predicted"/>
<dbReference type="Pfam" id="PF00296">
    <property type="entry name" value="Bac_luciferase"/>
    <property type="match status" value="1"/>
</dbReference>
<evidence type="ECO:0000256" key="3">
    <source>
        <dbReference type="ARBA" id="ARBA00023002"/>
    </source>
</evidence>
<dbReference type="EMBL" id="CP062983">
    <property type="protein sequence ID" value="QPC83242.1"/>
    <property type="molecule type" value="Genomic_DNA"/>
</dbReference>
<accession>A0A7S8EA78</accession>
<name>A0A7S8EA78_9CHLR</name>
<dbReference type="RefSeq" id="WP_195171309.1">
    <property type="nucleotide sequence ID" value="NZ_CP062983.1"/>
</dbReference>
<feature type="domain" description="Luciferase-like" evidence="5">
    <location>
        <begin position="19"/>
        <end position="237"/>
    </location>
</feature>
<dbReference type="InterPro" id="IPR011251">
    <property type="entry name" value="Luciferase-like_dom"/>
</dbReference>
<keyword evidence="3" id="KW-0560">Oxidoreductase</keyword>
<evidence type="ECO:0000313" key="6">
    <source>
        <dbReference type="EMBL" id="QPC83242.1"/>
    </source>
</evidence>
<organism evidence="6 7">
    <name type="scientific">Phototrophicus methaneseepsis</name>
    <dbReference type="NCBI Taxonomy" id="2710758"/>
    <lineage>
        <taxon>Bacteria</taxon>
        <taxon>Bacillati</taxon>
        <taxon>Chloroflexota</taxon>
        <taxon>Candidatus Thermofontia</taxon>
        <taxon>Phototrophicales</taxon>
        <taxon>Phototrophicaceae</taxon>
        <taxon>Phototrophicus</taxon>
    </lineage>
</organism>
<dbReference type="NCBIfam" id="TIGR03560">
    <property type="entry name" value="F420_Rv1855c"/>
    <property type="match status" value="1"/>
</dbReference>
<dbReference type="InterPro" id="IPR050172">
    <property type="entry name" value="SsuD_RutA_monooxygenase"/>
</dbReference>
<dbReference type="InterPro" id="IPR019952">
    <property type="entry name" value="F420_OxRdatse_Rv1855c_pred"/>
</dbReference>
<dbReference type="GO" id="GO:0046306">
    <property type="term" value="P:alkanesulfonate catabolic process"/>
    <property type="evidence" value="ECO:0007669"/>
    <property type="project" value="TreeGrafter"/>
</dbReference>
<dbReference type="InterPro" id="IPR036661">
    <property type="entry name" value="Luciferase-like_sf"/>
</dbReference>
<evidence type="ECO:0000256" key="1">
    <source>
        <dbReference type="ARBA" id="ARBA00022630"/>
    </source>
</evidence>
<dbReference type="Proteomes" id="UP000594468">
    <property type="component" value="Chromosome"/>
</dbReference>
<keyword evidence="4" id="KW-0503">Monooxygenase</keyword>
<dbReference type="GO" id="GO:0008726">
    <property type="term" value="F:alkanesulfonate monooxygenase activity"/>
    <property type="evidence" value="ECO:0007669"/>
    <property type="project" value="TreeGrafter"/>
</dbReference>
<gene>
    <name evidence="6" type="ORF">G4Y79_02375</name>
</gene>
<dbReference type="PANTHER" id="PTHR42847:SF8">
    <property type="entry name" value="CONSERVED PROTEIN"/>
    <property type="match status" value="1"/>
</dbReference>
<keyword evidence="1" id="KW-0285">Flavoprotein</keyword>
<keyword evidence="7" id="KW-1185">Reference proteome</keyword>
<evidence type="ECO:0000256" key="2">
    <source>
        <dbReference type="ARBA" id="ARBA00022643"/>
    </source>
</evidence>
<dbReference type="PANTHER" id="PTHR42847">
    <property type="entry name" value="ALKANESULFONATE MONOOXYGENASE"/>
    <property type="match status" value="1"/>
</dbReference>
<evidence type="ECO:0000313" key="7">
    <source>
        <dbReference type="Proteomes" id="UP000594468"/>
    </source>
</evidence>